<name>A0ABP8DSW6_9ACTN</name>
<gene>
    <name evidence="2" type="ORF">GCM10022255_102550</name>
</gene>
<comment type="caution">
    <text evidence="2">The sequence shown here is derived from an EMBL/GenBank/DDBJ whole genome shotgun (WGS) entry which is preliminary data.</text>
</comment>
<evidence type="ECO:0000313" key="2">
    <source>
        <dbReference type="EMBL" id="GAA4262897.1"/>
    </source>
</evidence>
<dbReference type="Pfam" id="PF00027">
    <property type="entry name" value="cNMP_binding"/>
    <property type="match status" value="1"/>
</dbReference>
<protein>
    <submittedName>
        <fullName evidence="2">Cyclic nucleotide-binding domain-containing protein</fullName>
    </submittedName>
</protein>
<feature type="domain" description="Cyclic nucleotide-binding" evidence="1">
    <location>
        <begin position="13"/>
        <end position="82"/>
    </location>
</feature>
<dbReference type="PANTHER" id="PTHR24567">
    <property type="entry name" value="CRP FAMILY TRANSCRIPTIONAL REGULATORY PROTEIN"/>
    <property type="match status" value="1"/>
</dbReference>
<dbReference type="PROSITE" id="PS50042">
    <property type="entry name" value="CNMP_BINDING_3"/>
    <property type="match status" value="1"/>
</dbReference>
<dbReference type="PANTHER" id="PTHR24567:SF74">
    <property type="entry name" value="HTH-TYPE TRANSCRIPTIONAL REGULATOR ARCR"/>
    <property type="match status" value="1"/>
</dbReference>
<proteinExistence type="predicted"/>
<dbReference type="SUPFAM" id="SSF51206">
    <property type="entry name" value="cAMP-binding domain-like"/>
    <property type="match status" value="1"/>
</dbReference>
<dbReference type="InterPro" id="IPR050397">
    <property type="entry name" value="Env_Response_Regulators"/>
</dbReference>
<dbReference type="Gene3D" id="2.60.120.10">
    <property type="entry name" value="Jelly Rolls"/>
    <property type="match status" value="1"/>
</dbReference>
<organism evidence="2 3">
    <name type="scientific">Dactylosporangium darangshiense</name>
    <dbReference type="NCBI Taxonomy" id="579108"/>
    <lineage>
        <taxon>Bacteria</taxon>
        <taxon>Bacillati</taxon>
        <taxon>Actinomycetota</taxon>
        <taxon>Actinomycetes</taxon>
        <taxon>Micromonosporales</taxon>
        <taxon>Micromonosporaceae</taxon>
        <taxon>Dactylosporangium</taxon>
    </lineage>
</organism>
<accession>A0ABP8DSW6</accession>
<evidence type="ECO:0000313" key="3">
    <source>
        <dbReference type="Proteomes" id="UP001500620"/>
    </source>
</evidence>
<dbReference type="RefSeq" id="WP_345141034.1">
    <property type="nucleotide sequence ID" value="NZ_BAABAT010000057.1"/>
</dbReference>
<evidence type="ECO:0000259" key="1">
    <source>
        <dbReference type="PROSITE" id="PS50042"/>
    </source>
</evidence>
<dbReference type="Proteomes" id="UP001500620">
    <property type="component" value="Unassembled WGS sequence"/>
</dbReference>
<keyword evidence="3" id="KW-1185">Reference proteome</keyword>
<sequence length="153" mass="17184">MITTYDLMVAHPFLAGLPAEHVERLSRWARRAPFRAGTRIFEENGRAQRFYLVRDGSVDLRTKVPGHGEVVVETIGPGSVLGWSWLFPPYRWHFSAVTTDPVLSIALDGAGVRGLCAEDPELGYELTTRFMAVVVERMQATRLRLLDLYQAPA</sequence>
<dbReference type="CDD" id="cd00038">
    <property type="entry name" value="CAP_ED"/>
    <property type="match status" value="1"/>
</dbReference>
<dbReference type="InterPro" id="IPR000595">
    <property type="entry name" value="cNMP-bd_dom"/>
</dbReference>
<dbReference type="SMART" id="SM00100">
    <property type="entry name" value="cNMP"/>
    <property type="match status" value="1"/>
</dbReference>
<dbReference type="EMBL" id="BAABAT010000057">
    <property type="protein sequence ID" value="GAA4262897.1"/>
    <property type="molecule type" value="Genomic_DNA"/>
</dbReference>
<dbReference type="InterPro" id="IPR018490">
    <property type="entry name" value="cNMP-bd_dom_sf"/>
</dbReference>
<dbReference type="InterPro" id="IPR014710">
    <property type="entry name" value="RmlC-like_jellyroll"/>
</dbReference>
<reference evidence="3" key="1">
    <citation type="journal article" date="2019" name="Int. J. Syst. Evol. Microbiol.">
        <title>The Global Catalogue of Microorganisms (GCM) 10K type strain sequencing project: providing services to taxonomists for standard genome sequencing and annotation.</title>
        <authorList>
            <consortium name="The Broad Institute Genomics Platform"/>
            <consortium name="The Broad Institute Genome Sequencing Center for Infectious Disease"/>
            <person name="Wu L."/>
            <person name="Ma J."/>
        </authorList>
    </citation>
    <scope>NUCLEOTIDE SEQUENCE [LARGE SCALE GENOMIC DNA]</scope>
    <source>
        <strain evidence="3">JCM 17441</strain>
    </source>
</reference>